<keyword evidence="2" id="KW-1133">Transmembrane helix</keyword>
<evidence type="ECO:0000256" key="1">
    <source>
        <dbReference type="SAM" id="MobiDB-lite"/>
    </source>
</evidence>
<evidence type="ECO:0000256" key="2">
    <source>
        <dbReference type="SAM" id="Phobius"/>
    </source>
</evidence>
<gene>
    <name evidence="3" type="ORF">K4A83_21485</name>
</gene>
<reference evidence="3 4" key="1">
    <citation type="submission" date="2021-08" db="EMBL/GenBank/DDBJ databases">
        <title>Draft genome sequence of Spirulina subsalsa with high tolerance to salinity and hype-accumulation of phycocyanin.</title>
        <authorList>
            <person name="Pei H."/>
            <person name="Jiang L."/>
        </authorList>
    </citation>
    <scope>NUCLEOTIDE SEQUENCE [LARGE SCALE GENOMIC DNA]</scope>
    <source>
        <strain evidence="3 4">FACHB-351</strain>
    </source>
</reference>
<accession>A0ABT3LBC8</accession>
<comment type="caution">
    <text evidence="3">The sequence shown here is derived from an EMBL/GenBank/DDBJ whole genome shotgun (WGS) entry which is preliminary data.</text>
</comment>
<name>A0ABT3LBC8_9CYAN</name>
<sequence length="77" mass="8574">MEFILQLESPCDTRIPDRLRRGVVKNTVLVTVSTLIVCVGGDLVVSWLGGTLPPSPRGSSTPLNPHHREDVHDIRRY</sequence>
<keyword evidence="2" id="KW-0472">Membrane</keyword>
<keyword evidence="2" id="KW-0812">Transmembrane</keyword>
<dbReference type="EMBL" id="JAIHOM010000185">
    <property type="protein sequence ID" value="MCW6038821.1"/>
    <property type="molecule type" value="Genomic_DNA"/>
</dbReference>
<keyword evidence="4" id="KW-1185">Reference proteome</keyword>
<evidence type="ECO:0000313" key="4">
    <source>
        <dbReference type="Proteomes" id="UP001526426"/>
    </source>
</evidence>
<feature type="compositionally biased region" description="Basic and acidic residues" evidence="1">
    <location>
        <begin position="66"/>
        <end position="77"/>
    </location>
</feature>
<dbReference type="RefSeq" id="WP_265266750.1">
    <property type="nucleotide sequence ID" value="NZ_JAIHOM010000185.1"/>
</dbReference>
<proteinExistence type="predicted"/>
<evidence type="ECO:0000313" key="3">
    <source>
        <dbReference type="EMBL" id="MCW6038821.1"/>
    </source>
</evidence>
<feature type="region of interest" description="Disordered" evidence="1">
    <location>
        <begin position="54"/>
        <end position="77"/>
    </location>
</feature>
<organism evidence="3 4">
    <name type="scientific">Spirulina subsalsa FACHB-351</name>
    <dbReference type="NCBI Taxonomy" id="234711"/>
    <lineage>
        <taxon>Bacteria</taxon>
        <taxon>Bacillati</taxon>
        <taxon>Cyanobacteriota</taxon>
        <taxon>Cyanophyceae</taxon>
        <taxon>Spirulinales</taxon>
        <taxon>Spirulinaceae</taxon>
        <taxon>Spirulina</taxon>
    </lineage>
</organism>
<dbReference type="Proteomes" id="UP001526426">
    <property type="component" value="Unassembled WGS sequence"/>
</dbReference>
<feature type="transmembrane region" description="Helical" evidence="2">
    <location>
        <begin position="28"/>
        <end position="49"/>
    </location>
</feature>
<protein>
    <submittedName>
        <fullName evidence="3">Uncharacterized protein</fullName>
    </submittedName>
</protein>